<dbReference type="Gene3D" id="1.20.120.910">
    <property type="entry name" value="DksA, coiled-coil domain"/>
    <property type="match status" value="1"/>
</dbReference>
<name>A0AAU6SK77_UNCXX</name>
<dbReference type="EMBL" id="CP095338">
    <property type="protein sequence ID" value="XAG20353.1"/>
    <property type="molecule type" value="Genomic_DNA"/>
</dbReference>
<gene>
    <name evidence="6" type="ORF">MRN70_08390</name>
</gene>
<organism evidence="6">
    <name type="scientific">bacterium 19PA01SH03</name>
    <dbReference type="NCBI Taxonomy" id="2920705"/>
    <lineage>
        <taxon>Bacteria</taxon>
    </lineage>
</organism>
<sequence length="110" mass="12816">MNIDYFKIKLQAQEMELLEELETSEQTGSRDTVQLDQQSVGRLSRIDAMQGQQMALEQQRRRQRQLLAIRSALRRIEEEDYGYCVQCGEEINPKRLDVNPCAVKCIHCAK</sequence>
<proteinExistence type="predicted"/>
<keyword evidence="2" id="KW-0863">Zinc-finger</keyword>
<evidence type="ECO:0000313" key="6">
    <source>
        <dbReference type="EMBL" id="XAG20353.1"/>
    </source>
</evidence>
<protein>
    <submittedName>
        <fullName evidence="6">TraR/DksA C4-type zinc finger protein</fullName>
    </submittedName>
</protein>
<evidence type="ECO:0000259" key="5">
    <source>
        <dbReference type="Pfam" id="PF01258"/>
    </source>
</evidence>
<dbReference type="InterPro" id="IPR000962">
    <property type="entry name" value="Znf_DskA_TraR"/>
</dbReference>
<dbReference type="SUPFAM" id="SSF57716">
    <property type="entry name" value="Glucocorticoid receptor-like (DNA-binding domain)"/>
    <property type="match status" value="1"/>
</dbReference>
<dbReference type="Pfam" id="PF01258">
    <property type="entry name" value="zf-dskA_traR"/>
    <property type="match status" value="1"/>
</dbReference>
<keyword evidence="1" id="KW-0479">Metal-binding</keyword>
<dbReference type="PANTHER" id="PTHR33823">
    <property type="entry name" value="RNA POLYMERASE-BINDING TRANSCRIPTION FACTOR DKSA-RELATED"/>
    <property type="match status" value="1"/>
</dbReference>
<dbReference type="PROSITE" id="PS51128">
    <property type="entry name" value="ZF_DKSA_2"/>
    <property type="match status" value="1"/>
</dbReference>
<reference evidence="6" key="1">
    <citation type="submission" date="2022-03" db="EMBL/GenBank/DDBJ databases">
        <title>Sea Food Isolates.</title>
        <authorList>
            <person name="Li c."/>
        </authorList>
    </citation>
    <scope>NUCLEOTIDE SEQUENCE</scope>
    <source>
        <strain evidence="6">19PA01SH03</strain>
    </source>
</reference>
<dbReference type="AlphaFoldDB" id="A0AAU6SK77"/>
<keyword evidence="3" id="KW-0862">Zinc</keyword>
<evidence type="ECO:0000256" key="4">
    <source>
        <dbReference type="PROSITE-ProRule" id="PRU00510"/>
    </source>
</evidence>
<feature type="zinc finger region" description="dksA C4-type" evidence="4">
    <location>
        <begin position="84"/>
        <end position="108"/>
    </location>
</feature>
<feature type="domain" description="Zinc finger DksA/TraR C4-type" evidence="5">
    <location>
        <begin position="80"/>
        <end position="109"/>
    </location>
</feature>
<evidence type="ECO:0000256" key="2">
    <source>
        <dbReference type="ARBA" id="ARBA00022771"/>
    </source>
</evidence>
<evidence type="ECO:0000256" key="1">
    <source>
        <dbReference type="ARBA" id="ARBA00022723"/>
    </source>
</evidence>
<dbReference type="PANTHER" id="PTHR33823:SF4">
    <property type="entry name" value="GENERAL STRESS PROTEIN 16O"/>
    <property type="match status" value="1"/>
</dbReference>
<accession>A0AAU6SK77</accession>
<dbReference type="GO" id="GO:0008270">
    <property type="term" value="F:zinc ion binding"/>
    <property type="evidence" value="ECO:0007669"/>
    <property type="project" value="UniProtKB-KW"/>
</dbReference>
<evidence type="ECO:0000256" key="3">
    <source>
        <dbReference type="ARBA" id="ARBA00022833"/>
    </source>
</evidence>